<evidence type="ECO:0000313" key="19">
    <source>
        <dbReference type="Proteomes" id="UP000488956"/>
    </source>
</evidence>
<evidence type="ECO:0000313" key="9">
    <source>
        <dbReference type="EMBL" id="KAE9301007.1"/>
    </source>
</evidence>
<proteinExistence type="predicted"/>
<dbReference type="EMBL" id="QXGF01000863">
    <property type="protein sequence ID" value="KAE8934849.1"/>
    <property type="molecule type" value="Genomic_DNA"/>
</dbReference>
<feature type="region of interest" description="Disordered" evidence="1">
    <location>
        <begin position="332"/>
        <end position="361"/>
    </location>
</feature>
<dbReference type="Proteomes" id="UP000437068">
    <property type="component" value="Unassembled WGS sequence"/>
</dbReference>
<dbReference type="EMBL" id="QXGC01000931">
    <property type="protein sequence ID" value="KAE9216156.1"/>
    <property type="molecule type" value="Genomic_DNA"/>
</dbReference>
<dbReference type="Proteomes" id="UP000441208">
    <property type="component" value="Unassembled WGS sequence"/>
</dbReference>
<evidence type="ECO:0000313" key="10">
    <source>
        <dbReference type="EMBL" id="KAE9332394.1"/>
    </source>
</evidence>
<evidence type="ECO:0000313" key="2">
    <source>
        <dbReference type="EMBL" id="KAE8934849.1"/>
    </source>
</evidence>
<dbReference type="Proteomes" id="UP000486351">
    <property type="component" value="Unassembled WGS sequence"/>
</dbReference>
<evidence type="ECO:0000313" key="12">
    <source>
        <dbReference type="Proteomes" id="UP000433483"/>
    </source>
</evidence>
<evidence type="ECO:0000313" key="18">
    <source>
        <dbReference type="Proteomes" id="UP000486351"/>
    </source>
</evidence>
<dbReference type="OrthoDB" id="78207at2759"/>
<sequence>MTESWVATAARHSTAEDSPDDGYLQVDAADLQDDGKQAAQNEQNCCIGCFRLMPFSSESLQPENCEPGSLSGRGKGPPEPELLCASCIHHLAGKPCRKGSKSLAAQSLGGVLSPLPKLSLLVKAEAKCQDQMQLLRGQQEILMQQRESLQATKRAKEEAVAAERELARQRRKHFLMIQERRKREEELKFQQFQVEEHTSRSEQEGGADKPKKKKPKPPNAADTALQRRGPEPAAGLDAGNVFLPHVVEPVAKHTETHASHTSPGIDNGSAAETHSANLYERRRQMMACYSQDLSPLIDGRKPKRLPFPKPVTGTNMMRRRQTLDNNAQITTLATNHSSKSQQNARKQAKSPAPKATKLRPLEEQKHNIKTKSQHQQHANNQYEEFHARVNNETANTKWLSASPLSSQPPRRLSDTSAPLTAEIKPMSWAYELSKDVLPQDDPHEEVGAMGFAAPLPPVAEENAFTLFPLQRQLPIPTFPPSQHEPQAEAAAKVPRWEYSAERLSSLLEKYNVSVSAVTAAAAPK</sequence>
<evidence type="ECO:0000313" key="17">
    <source>
        <dbReference type="Proteomes" id="UP000476176"/>
    </source>
</evidence>
<dbReference type="Proteomes" id="UP000429523">
    <property type="component" value="Unassembled WGS sequence"/>
</dbReference>
<feature type="region of interest" description="Disordered" evidence="1">
    <location>
        <begin position="1"/>
        <end position="23"/>
    </location>
</feature>
<feature type="compositionally biased region" description="Basic and acidic residues" evidence="1">
    <location>
        <begin position="188"/>
        <end position="209"/>
    </location>
</feature>
<dbReference type="Proteomes" id="UP000488956">
    <property type="component" value="Unassembled WGS sequence"/>
</dbReference>
<dbReference type="Proteomes" id="UP000433483">
    <property type="component" value="Unassembled WGS sequence"/>
</dbReference>
<dbReference type="EMBL" id="QXFY01000951">
    <property type="protein sequence ID" value="KAE9332394.1"/>
    <property type="molecule type" value="Genomic_DNA"/>
</dbReference>
<dbReference type="EMBL" id="QXFX01000943">
    <property type="protein sequence ID" value="KAE9100235.1"/>
    <property type="molecule type" value="Genomic_DNA"/>
</dbReference>
<evidence type="ECO:0000313" key="15">
    <source>
        <dbReference type="Proteomes" id="UP000440732"/>
    </source>
</evidence>
<dbReference type="Proteomes" id="UP000440367">
    <property type="component" value="Unassembled WGS sequence"/>
</dbReference>
<evidence type="ECO:0000313" key="13">
    <source>
        <dbReference type="Proteomes" id="UP000437068"/>
    </source>
</evidence>
<organism evidence="6 12">
    <name type="scientific">Phytophthora fragariae</name>
    <dbReference type="NCBI Taxonomy" id="53985"/>
    <lineage>
        <taxon>Eukaryota</taxon>
        <taxon>Sar</taxon>
        <taxon>Stramenopiles</taxon>
        <taxon>Oomycota</taxon>
        <taxon>Peronosporomycetes</taxon>
        <taxon>Peronosporales</taxon>
        <taxon>Peronosporaceae</taxon>
        <taxon>Phytophthora</taxon>
    </lineage>
</organism>
<protein>
    <submittedName>
        <fullName evidence="6">Uncharacterized protein</fullName>
    </submittedName>
</protein>
<evidence type="ECO:0000313" key="11">
    <source>
        <dbReference type="Proteomes" id="UP000429523"/>
    </source>
</evidence>
<evidence type="ECO:0000313" key="16">
    <source>
        <dbReference type="Proteomes" id="UP000441208"/>
    </source>
</evidence>
<dbReference type="EMBL" id="QXFZ01000887">
    <property type="protein sequence ID" value="KAE9102094.1"/>
    <property type="molecule type" value="Genomic_DNA"/>
</dbReference>
<evidence type="ECO:0000313" key="6">
    <source>
        <dbReference type="EMBL" id="KAE9202340.1"/>
    </source>
</evidence>
<feature type="region of interest" description="Disordered" evidence="1">
    <location>
        <begin position="188"/>
        <end position="237"/>
    </location>
</feature>
<accession>A0A6A3XN19</accession>
<dbReference type="AlphaFoldDB" id="A0A6A3XN19"/>
<evidence type="ECO:0000313" key="7">
    <source>
        <dbReference type="EMBL" id="KAE9216156.1"/>
    </source>
</evidence>
<feature type="compositionally biased region" description="Polar residues" evidence="1">
    <location>
        <begin position="332"/>
        <end position="345"/>
    </location>
</feature>
<dbReference type="Proteomes" id="UP000476176">
    <property type="component" value="Unassembled WGS sequence"/>
</dbReference>
<gene>
    <name evidence="9" type="ORF">PF001_g14656</name>
    <name evidence="8" type="ORF">PF002_g16637</name>
    <name evidence="7" type="ORF">PF004_g14533</name>
    <name evidence="6" type="ORF">PF005_g14602</name>
    <name evidence="5" type="ORF">PF006_g14412</name>
    <name evidence="4" type="ORF">PF007_g14881</name>
    <name evidence="10" type="ORF">PF008_g14965</name>
    <name evidence="2" type="ORF">PF009_g15180</name>
    <name evidence="3" type="ORF">PF010_g14887</name>
</gene>
<dbReference type="EMBL" id="QXGA01000904">
    <property type="protein sequence ID" value="KAE9136322.1"/>
    <property type="molecule type" value="Genomic_DNA"/>
</dbReference>
<evidence type="ECO:0000256" key="1">
    <source>
        <dbReference type="SAM" id="MobiDB-lite"/>
    </source>
</evidence>
<dbReference type="Proteomes" id="UP000440732">
    <property type="component" value="Unassembled WGS sequence"/>
</dbReference>
<feature type="region of interest" description="Disordered" evidence="1">
    <location>
        <begin position="297"/>
        <end position="320"/>
    </location>
</feature>
<dbReference type="EMBL" id="QXGD01000994">
    <property type="protein sequence ID" value="KAE9217955.1"/>
    <property type="molecule type" value="Genomic_DNA"/>
</dbReference>
<evidence type="ECO:0000313" key="4">
    <source>
        <dbReference type="EMBL" id="KAE9102094.1"/>
    </source>
</evidence>
<comment type="caution">
    <text evidence="6">The sequence shown here is derived from an EMBL/GenBank/DDBJ whole genome shotgun (WGS) entry which is preliminary data.</text>
</comment>
<evidence type="ECO:0000313" key="14">
    <source>
        <dbReference type="Proteomes" id="UP000440367"/>
    </source>
</evidence>
<keyword evidence="12" id="KW-1185">Reference proteome</keyword>
<evidence type="ECO:0000313" key="8">
    <source>
        <dbReference type="EMBL" id="KAE9217955.1"/>
    </source>
</evidence>
<name>A0A6A3XN19_9STRA</name>
<evidence type="ECO:0000313" key="5">
    <source>
        <dbReference type="EMBL" id="KAE9136322.1"/>
    </source>
</evidence>
<reference evidence="11 12" key="1">
    <citation type="submission" date="2018-08" db="EMBL/GenBank/DDBJ databases">
        <title>Genomic investigation of the strawberry pathogen Phytophthora fragariae indicates pathogenicity is determined by transcriptional variation in three key races.</title>
        <authorList>
            <person name="Adams T.M."/>
            <person name="Armitage A.D."/>
            <person name="Sobczyk M.K."/>
            <person name="Bates H.J."/>
            <person name="Dunwell J.M."/>
            <person name="Nellist C.F."/>
            <person name="Harrison R.J."/>
        </authorList>
    </citation>
    <scope>NUCLEOTIDE SEQUENCE [LARGE SCALE GENOMIC DNA]</scope>
    <source>
        <strain evidence="9 13">A4</strain>
        <strain evidence="8 14">BC-1</strain>
        <strain evidence="7 17">BC-23</strain>
        <strain evidence="6 12">NOV-27</strain>
        <strain evidence="5 15">NOV-5</strain>
        <strain evidence="4 16">NOV-71</strain>
        <strain evidence="10 18">NOV-77</strain>
        <strain evidence="2 11">NOV-9</strain>
        <strain evidence="3 19">ONT-3</strain>
    </source>
</reference>
<dbReference type="EMBL" id="QXGE01000920">
    <property type="protein sequence ID" value="KAE9301007.1"/>
    <property type="molecule type" value="Genomic_DNA"/>
</dbReference>
<evidence type="ECO:0000313" key="3">
    <source>
        <dbReference type="EMBL" id="KAE9100235.1"/>
    </source>
</evidence>
<dbReference type="EMBL" id="QXGB01000870">
    <property type="protein sequence ID" value="KAE9202340.1"/>
    <property type="molecule type" value="Genomic_DNA"/>
</dbReference>